<dbReference type="InterPro" id="IPR011004">
    <property type="entry name" value="Trimer_LpxA-like_sf"/>
</dbReference>
<dbReference type="Proteomes" id="UP000001235">
    <property type="component" value="Chromosome"/>
</dbReference>
<dbReference type="STRING" id="395494.Galf_1165"/>
<dbReference type="KEGG" id="gca:Galf_1165"/>
<dbReference type="RefSeq" id="WP_013293132.1">
    <property type="nucleotide sequence ID" value="NC_014394.1"/>
</dbReference>
<dbReference type="InterPro" id="IPR050486">
    <property type="entry name" value="Mannose-1P_guanyltransferase"/>
</dbReference>
<dbReference type="eggNOG" id="COG1208">
    <property type="taxonomic scope" value="Bacteria"/>
</dbReference>
<dbReference type="PANTHER" id="PTHR22572">
    <property type="entry name" value="SUGAR-1-PHOSPHATE GUANYL TRANSFERASE"/>
    <property type="match status" value="1"/>
</dbReference>
<dbReference type="GO" id="GO:0016740">
    <property type="term" value="F:transferase activity"/>
    <property type="evidence" value="ECO:0007669"/>
    <property type="project" value="UniProtKB-KW"/>
</dbReference>
<gene>
    <name evidence="2" type="ordered locus">Galf_1165</name>
</gene>
<sequence>MKIKGMILAAGKGTRVRPLTQDLPKPMIPILGKPVMEYLIEHLAKYNVDEIMVNVAHKHWKIENYFDNGSRWGVQIGYSYEGVYDHGEITPQPLGSAGGMRKIQDFGGFFDTTTIVICGDALIDLDIGAAVFEHKAKKAMVSVVTLEVPNSEVGNYGVVETDEDGRIISFQEKPAPEQARSNFASTGIYIFEPEAINLIPQGEVFDIGSQLFPMLVEKGMPFYAQKRFFNWIDIGQVSDYWTVLQRVLRGELPHMQMPGTQVKPGVWVGINTRIDWDNVEISGPVYIDSGVCIEAGAKIAGPAWISHGSHICRDAQVIRSILLNYTRISAGMIFDQTIVSPTYYFDHCSGETYYLGDEGTDLRWGDARGRRCT</sequence>
<keyword evidence="2" id="KW-0808">Transferase</keyword>
<dbReference type="EMBL" id="CP002159">
    <property type="protein sequence ID" value="ADL55193.1"/>
    <property type="molecule type" value="Genomic_DNA"/>
</dbReference>
<dbReference type="AlphaFoldDB" id="D9SF96"/>
<organism evidence="2 3">
    <name type="scientific">Gallionella capsiferriformans (strain ES-2)</name>
    <name type="common">Gallionella ferruginea capsiferriformans (strain ES-2)</name>
    <dbReference type="NCBI Taxonomy" id="395494"/>
    <lineage>
        <taxon>Bacteria</taxon>
        <taxon>Pseudomonadati</taxon>
        <taxon>Pseudomonadota</taxon>
        <taxon>Betaproteobacteria</taxon>
        <taxon>Nitrosomonadales</taxon>
        <taxon>Gallionellaceae</taxon>
        <taxon>Gallionella</taxon>
    </lineage>
</organism>
<keyword evidence="3" id="KW-1185">Reference proteome</keyword>
<evidence type="ECO:0000313" key="2">
    <source>
        <dbReference type="EMBL" id="ADL55193.1"/>
    </source>
</evidence>
<name>D9SF96_GALCS</name>
<dbReference type="Gene3D" id="3.90.550.10">
    <property type="entry name" value="Spore Coat Polysaccharide Biosynthesis Protein SpsA, Chain A"/>
    <property type="match status" value="1"/>
</dbReference>
<dbReference type="HOGENOM" id="CLU_029499_0_2_4"/>
<accession>D9SF96</accession>
<dbReference type="InterPro" id="IPR029044">
    <property type="entry name" value="Nucleotide-diphossugar_trans"/>
</dbReference>
<proteinExistence type="predicted"/>
<protein>
    <submittedName>
        <fullName evidence="2">Nucleotidyl transferase</fullName>
    </submittedName>
</protein>
<evidence type="ECO:0000313" key="3">
    <source>
        <dbReference type="Proteomes" id="UP000001235"/>
    </source>
</evidence>
<dbReference type="Pfam" id="PF00483">
    <property type="entry name" value="NTP_transferase"/>
    <property type="match status" value="1"/>
</dbReference>
<dbReference type="SUPFAM" id="SSF51161">
    <property type="entry name" value="Trimeric LpxA-like enzymes"/>
    <property type="match status" value="1"/>
</dbReference>
<dbReference type="SUPFAM" id="SSF53448">
    <property type="entry name" value="Nucleotide-diphospho-sugar transferases"/>
    <property type="match status" value="1"/>
</dbReference>
<dbReference type="CDD" id="cd04181">
    <property type="entry name" value="NTP_transferase"/>
    <property type="match status" value="1"/>
</dbReference>
<reference evidence="2 3" key="1">
    <citation type="submission" date="2010-08" db="EMBL/GenBank/DDBJ databases">
        <title>Complete sequence of Gallionella capsiferriformans ES-2.</title>
        <authorList>
            <consortium name="US DOE Joint Genome Institute"/>
            <person name="Lucas S."/>
            <person name="Copeland A."/>
            <person name="Lapidus A."/>
            <person name="Cheng J.-F."/>
            <person name="Bruce D."/>
            <person name="Goodwin L."/>
            <person name="Pitluck S."/>
            <person name="Chertkov O."/>
            <person name="Davenport K.W."/>
            <person name="Detter J.C."/>
            <person name="Han C."/>
            <person name="Tapia R."/>
            <person name="Land M."/>
            <person name="Hauser L."/>
            <person name="Chang Y.-J."/>
            <person name="Jeffries C."/>
            <person name="Kyrpides N."/>
            <person name="Ivanova N."/>
            <person name="Mikhailova N."/>
            <person name="Shelobolina E.S."/>
            <person name="Picardal F."/>
            <person name="Roden E."/>
            <person name="Emerson D."/>
            <person name="Woyke T."/>
        </authorList>
    </citation>
    <scope>NUCLEOTIDE SEQUENCE [LARGE SCALE GENOMIC DNA]</scope>
    <source>
        <strain evidence="2 3">ES-2</strain>
    </source>
</reference>
<evidence type="ECO:0000259" key="1">
    <source>
        <dbReference type="Pfam" id="PF00483"/>
    </source>
</evidence>
<dbReference type="Gene3D" id="2.160.10.10">
    <property type="entry name" value="Hexapeptide repeat proteins"/>
    <property type="match status" value="1"/>
</dbReference>
<feature type="domain" description="Nucleotidyl transferase" evidence="1">
    <location>
        <begin position="4"/>
        <end position="247"/>
    </location>
</feature>
<dbReference type="InterPro" id="IPR005835">
    <property type="entry name" value="NTP_transferase_dom"/>
</dbReference>